<comment type="caution">
    <text evidence="8">Lacks conserved residue(s) required for the propagation of feature annotation.</text>
</comment>
<evidence type="ECO:0000256" key="8">
    <source>
        <dbReference type="PROSITE-ProRule" id="PRU00283"/>
    </source>
</evidence>
<keyword evidence="3" id="KW-0493">Microtubule</keyword>
<protein>
    <submittedName>
        <fullName evidence="10">Kinesin-like protein kif2a</fullName>
    </submittedName>
</protein>
<proteinExistence type="inferred from homology"/>
<dbReference type="Gene3D" id="3.40.850.10">
    <property type="entry name" value="Kinesin motor domain"/>
    <property type="match status" value="2"/>
</dbReference>
<gene>
    <name evidence="10" type="primary">KIF2A_2</name>
    <name evidence="10" type="ORF">GOODEAATRI_015506</name>
</gene>
<evidence type="ECO:0000256" key="1">
    <source>
        <dbReference type="ARBA" id="ARBA00004245"/>
    </source>
</evidence>
<dbReference type="EMBL" id="JAHRIO010021142">
    <property type="protein sequence ID" value="MEQ2165306.1"/>
    <property type="molecule type" value="Genomic_DNA"/>
</dbReference>
<evidence type="ECO:0000259" key="9">
    <source>
        <dbReference type="PROSITE" id="PS50067"/>
    </source>
</evidence>
<dbReference type="SUPFAM" id="SSF52540">
    <property type="entry name" value="P-loop containing nucleoside triphosphate hydrolases"/>
    <property type="match status" value="1"/>
</dbReference>
<evidence type="ECO:0000256" key="5">
    <source>
        <dbReference type="ARBA" id="ARBA00022840"/>
    </source>
</evidence>
<comment type="similarity">
    <text evidence="8">Belongs to the TRAFAC class myosin-kinesin ATPase superfamily. Kinesin family.</text>
</comment>
<evidence type="ECO:0000256" key="6">
    <source>
        <dbReference type="ARBA" id="ARBA00023175"/>
    </source>
</evidence>
<keyword evidence="2" id="KW-0963">Cytoplasm</keyword>
<evidence type="ECO:0000256" key="3">
    <source>
        <dbReference type="ARBA" id="ARBA00022701"/>
    </source>
</evidence>
<accession>A0ABV0N1P4</accession>
<evidence type="ECO:0000313" key="11">
    <source>
        <dbReference type="Proteomes" id="UP001476798"/>
    </source>
</evidence>
<dbReference type="PROSITE" id="PS50067">
    <property type="entry name" value="KINESIN_MOTOR_2"/>
    <property type="match status" value="1"/>
</dbReference>
<dbReference type="InterPro" id="IPR001752">
    <property type="entry name" value="Kinesin_motor_dom"/>
</dbReference>
<name>A0ABV0N1P4_9TELE</name>
<dbReference type="Proteomes" id="UP001476798">
    <property type="component" value="Unassembled WGS sequence"/>
</dbReference>
<comment type="subcellular location">
    <subcellularLocation>
        <location evidence="1">Cytoplasm</location>
        <location evidence="1">Cytoskeleton</location>
    </subcellularLocation>
</comment>
<keyword evidence="5" id="KW-0067">ATP-binding</keyword>
<dbReference type="InterPro" id="IPR027640">
    <property type="entry name" value="Kinesin-like_fam"/>
</dbReference>
<keyword evidence="6" id="KW-0505">Motor protein</keyword>
<keyword evidence="4" id="KW-0547">Nucleotide-binding</keyword>
<comment type="caution">
    <text evidence="10">The sequence shown here is derived from an EMBL/GenBank/DDBJ whole genome shotgun (WGS) entry which is preliminary data.</text>
</comment>
<evidence type="ECO:0000256" key="7">
    <source>
        <dbReference type="ARBA" id="ARBA00023212"/>
    </source>
</evidence>
<dbReference type="PANTHER" id="PTHR47971:SF8">
    <property type="entry name" value="KINESIN-LIKE PROTEIN"/>
    <property type="match status" value="1"/>
</dbReference>
<evidence type="ECO:0000313" key="10">
    <source>
        <dbReference type="EMBL" id="MEQ2165306.1"/>
    </source>
</evidence>
<evidence type="ECO:0000256" key="2">
    <source>
        <dbReference type="ARBA" id="ARBA00022490"/>
    </source>
</evidence>
<dbReference type="PANTHER" id="PTHR47971">
    <property type="entry name" value="KINESIN-RELATED PROTEIN 6"/>
    <property type="match status" value="1"/>
</dbReference>
<sequence>MNTSARLTESVLHWVPELTMKDLDVITIPSKDVVMVHEPKQKVDLTRYLENQTFRFDYAFDDSTSNEMVYRCCISLFAARDVFLMMKKPNYKKLDLQVYATFFEIYSGKVFDLLNRKAKLRVLEDGKQQVQVVGLQEKEVKCTEDVLKLIEVGNSCRYN</sequence>
<dbReference type="InterPro" id="IPR027417">
    <property type="entry name" value="P-loop_NTPase"/>
</dbReference>
<organism evidence="10 11">
    <name type="scientific">Goodea atripinnis</name>
    <dbReference type="NCBI Taxonomy" id="208336"/>
    <lineage>
        <taxon>Eukaryota</taxon>
        <taxon>Metazoa</taxon>
        <taxon>Chordata</taxon>
        <taxon>Craniata</taxon>
        <taxon>Vertebrata</taxon>
        <taxon>Euteleostomi</taxon>
        <taxon>Actinopterygii</taxon>
        <taxon>Neopterygii</taxon>
        <taxon>Teleostei</taxon>
        <taxon>Neoteleostei</taxon>
        <taxon>Acanthomorphata</taxon>
        <taxon>Ovalentaria</taxon>
        <taxon>Atherinomorphae</taxon>
        <taxon>Cyprinodontiformes</taxon>
        <taxon>Goodeidae</taxon>
        <taxon>Goodea</taxon>
    </lineage>
</organism>
<keyword evidence="7" id="KW-0206">Cytoskeleton</keyword>
<feature type="domain" description="Kinesin motor" evidence="9">
    <location>
        <begin position="1"/>
        <end position="159"/>
    </location>
</feature>
<reference evidence="10 11" key="1">
    <citation type="submission" date="2021-06" db="EMBL/GenBank/DDBJ databases">
        <authorList>
            <person name="Palmer J.M."/>
        </authorList>
    </citation>
    <scope>NUCLEOTIDE SEQUENCE [LARGE SCALE GENOMIC DNA]</scope>
    <source>
        <strain evidence="10 11">GA_2019</strain>
        <tissue evidence="10">Muscle</tissue>
    </source>
</reference>
<dbReference type="InterPro" id="IPR036961">
    <property type="entry name" value="Kinesin_motor_dom_sf"/>
</dbReference>
<evidence type="ECO:0000256" key="4">
    <source>
        <dbReference type="ARBA" id="ARBA00022741"/>
    </source>
</evidence>
<dbReference type="SMART" id="SM00129">
    <property type="entry name" value="KISc"/>
    <property type="match status" value="1"/>
</dbReference>
<keyword evidence="11" id="KW-1185">Reference proteome</keyword>
<dbReference type="Pfam" id="PF00225">
    <property type="entry name" value="Kinesin"/>
    <property type="match status" value="1"/>
</dbReference>